<feature type="domain" description="Chitin-binding type-2" evidence="8">
    <location>
        <begin position="69"/>
        <end position="125"/>
    </location>
</feature>
<evidence type="ECO:0000256" key="2">
    <source>
        <dbReference type="ARBA" id="ARBA00022729"/>
    </source>
</evidence>
<dbReference type="GO" id="GO:0008061">
    <property type="term" value="F:chitin binding"/>
    <property type="evidence" value="ECO:0007669"/>
    <property type="project" value="UniProtKB-KW"/>
</dbReference>
<dbReference type="InterPro" id="IPR036508">
    <property type="entry name" value="Chitin-bd_dom_sf"/>
</dbReference>
<dbReference type="Pfam" id="PF01607">
    <property type="entry name" value="CBM_14"/>
    <property type="match status" value="1"/>
</dbReference>
<accession>A0A8S4NN86</accession>
<dbReference type="PANTHER" id="PTHR23301">
    <property type="entry name" value="CHITIN BINDING PERITROPHIN-A"/>
    <property type="match status" value="1"/>
</dbReference>
<dbReference type="Proteomes" id="UP000749559">
    <property type="component" value="Unassembled WGS sequence"/>
</dbReference>
<keyword evidence="1" id="KW-0147">Chitin-binding</keyword>
<dbReference type="PROSITE" id="PS50940">
    <property type="entry name" value="CHIT_BIND_II"/>
    <property type="match status" value="1"/>
</dbReference>
<sequence>MFVLATMMFLVGIPPALPQTPFPTPFPTPGPSEQTTQQTTDFTTSFTTTQATFKHTFPNSGSVLLGNCENACPQDGIFCAVDDSSAYYWCIYGQKYENERCPDGQIFNPLYKLCDDPDFVTTNCSCPDYHYEQPVTFNLCQNPCPYDGRFCEPFSPHAYYQCLAGVKLPTEYCPYFLVFNSDKGICDFEAPGCRCNETDGTPATDSSLKVAKPVSQVKIADSVVDPLVRKRIAKLEEERPLKRKERIEERHDFRDNVFDILRPLFGDDQTTTPTQSQDTNIVSADKFRTPEIAHEYYLEKAKKLYFEEHGIVDPDTVATKEIAPDKLHPYYLKVRQLSEQKKQDSINAMQENAIKEENKKKIIKDMMVEREATLKSIPIDMHDKYIELQRELVTHRLEEVENTDQSPRAVRQQYIEKLQLRIENLLKEYTTTSFEEPLRENTGQTTKNPTTVVDPIASLKRQQFAQREILYAVKNANGQRIRGLNQETVEADITESKVYQHSTNVVKVSTTEHAIQRRDTTTESTTAITANPNVHPKQSEFLTTSATSGISALPPGWFKCGPTLCFNPNLAVTDRNTQAISVNNINAQKLYTNKTPRDTTIKVMTENTTNAGLPVDRKITTIESAVTTRTARPKAATTEQITTTEQASTTEKTSTTEQSTTT</sequence>
<comment type="caution">
    <text evidence="9">The sequence shown here is derived from an EMBL/GenBank/DDBJ whole genome shotgun (WGS) entry which is preliminary data.</text>
</comment>
<gene>
    <name evidence="9" type="ORF">OFUS_LOCUS8867</name>
</gene>
<evidence type="ECO:0000256" key="1">
    <source>
        <dbReference type="ARBA" id="ARBA00022669"/>
    </source>
</evidence>
<dbReference type="EMBL" id="CAIIXF020000004">
    <property type="protein sequence ID" value="CAH1782412.1"/>
    <property type="molecule type" value="Genomic_DNA"/>
</dbReference>
<evidence type="ECO:0000256" key="4">
    <source>
        <dbReference type="ARBA" id="ARBA00023157"/>
    </source>
</evidence>
<feature type="non-terminal residue" evidence="9">
    <location>
        <position position="1"/>
    </location>
</feature>
<feature type="signal peptide" evidence="7">
    <location>
        <begin position="1"/>
        <end position="18"/>
    </location>
</feature>
<name>A0A8S4NN86_OWEFU</name>
<keyword evidence="10" id="KW-1185">Reference proteome</keyword>
<keyword evidence="5" id="KW-0325">Glycoprotein</keyword>
<evidence type="ECO:0000256" key="6">
    <source>
        <dbReference type="SAM" id="MobiDB-lite"/>
    </source>
</evidence>
<keyword evidence="3" id="KW-0677">Repeat</keyword>
<dbReference type="SUPFAM" id="SSF57625">
    <property type="entry name" value="Invertebrate chitin-binding proteins"/>
    <property type="match status" value="2"/>
</dbReference>
<feature type="region of interest" description="Disordered" evidence="6">
    <location>
        <begin position="627"/>
        <end position="662"/>
    </location>
</feature>
<dbReference type="PANTHER" id="PTHR23301:SF0">
    <property type="entry name" value="CHITIN-BINDING TYPE-2 DOMAIN-CONTAINING PROTEIN-RELATED"/>
    <property type="match status" value="1"/>
</dbReference>
<dbReference type="OrthoDB" id="10052888at2759"/>
<protein>
    <recommendedName>
        <fullName evidence="8">Chitin-binding type-2 domain-containing protein</fullName>
    </recommendedName>
</protein>
<dbReference type="Gene3D" id="2.170.140.10">
    <property type="entry name" value="Chitin binding domain"/>
    <property type="match status" value="1"/>
</dbReference>
<keyword evidence="4" id="KW-1015">Disulfide bond</keyword>
<dbReference type="InterPro" id="IPR051940">
    <property type="entry name" value="Chitin_bind-dev_reg"/>
</dbReference>
<reference evidence="9" key="1">
    <citation type="submission" date="2022-03" db="EMBL/GenBank/DDBJ databases">
        <authorList>
            <person name="Martin C."/>
        </authorList>
    </citation>
    <scope>NUCLEOTIDE SEQUENCE</scope>
</reference>
<feature type="chain" id="PRO_5035780544" description="Chitin-binding type-2 domain-containing protein" evidence="7">
    <location>
        <begin position="19"/>
        <end position="662"/>
    </location>
</feature>
<evidence type="ECO:0000313" key="10">
    <source>
        <dbReference type="Proteomes" id="UP000749559"/>
    </source>
</evidence>
<dbReference type="InterPro" id="IPR002557">
    <property type="entry name" value="Chitin-bd_dom"/>
</dbReference>
<organism evidence="9 10">
    <name type="scientific">Owenia fusiformis</name>
    <name type="common">Polychaete worm</name>
    <dbReference type="NCBI Taxonomy" id="6347"/>
    <lineage>
        <taxon>Eukaryota</taxon>
        <taxon>Metazoa</taxon>
        <taxon>Spiralia</taxon>
        <taxon>Lophotrochozoa</taxon>
        <taxon>Annelida</taxon>
        <taxon>Polychaeta</taxon>
        <taxon>Sedentaria</taxon>
        <taxon>Canalipalpata</taxon>
        <taxon>Sabellida</taxon>
        <taxon>Oweniida</taxon>
        <taxon>Oweniidae</taxon>
        <taxon>Owenia</taxon>
    </lineage>
</organism>
<evidence type="ECO:0000256" key="3">
    <source>
        <dbReference type="ARBA" id="ARBA00022737"/>
    </source>
</evidence>
<dbReference type="SMART" id="SM00494">
    <property type="entry name" value="ChtBD2"/>
    <property type="match status" value="2"/>
</dbReference>
<evidence type="ECO:0000313" key="9">
    <source>
        <dbReference type="EMBL" id="CAH1782412.1"/>
    </source>
</evidence>
<proteinExistence type="predicted"/>
<dbReference type="AlphaFoldDB" id="A0A8S4NN86"/>
<evidence type="ECO:0000256" key="7">
    <source>
        <dbReference type="SAM" id="SignalP"/>
    </source>
</evidence>
<evidence type="ECO:0000259" key="8">
    <source>
        <dbReference type="PROSITE" id="PS50940"/>
    </source>
</evidence>
<keyword evidence="2 7" id="KW-0732">Signal</keyword>
<evidence type="ECO:0000256" key="5">
    <source>
        <dbReference type="ARBA" id="ARBA00023180"/>
    </source>
</evidence>
<dbReference type="GO" id="GO:0005576">
    <property type="term" value="C:extracellular region"/>
    <property type="evidence" value="ECO:0007669"/>
    <property type="project" value="InterPro"/>
</dbReference>